<feature type="transmembrane region" description="Helical" evidence="6">
    <location>
        <begin position="150"/>
        <end position="171"/>
    </location>
</feature>
<evidence type="ECO:0000256" key="6">
    <source>
        <dbReference type="SAM" id="Phobius"/>
    </source>
</evidence>
<dbReference type="Pfam" id="PF01810">
    <property type="entry name" value="LysE"/>
    <property type="match status" value="1"/>
</dbReference>
<keyword evidence="2" id="KW-1003">Cell membrane</keyword>
<accession>A0ABZ0WJ41</accession>
<dbReference type="Proteomes" id="UP001325479">
    <property type="component" value="Chromosome"/>
</dbReference>
<feature type="transmembrane region" description="Helical" evidence="6">
    <location>
        <begin position="39"/>
        <end position="60"/>
    </location>
</feature>
<keyword evidence="4 6" id="KW-1133">Transmembrane helix</keyword>
<evidence type="ECO:0000256" key="5">
    <source>
        <dbReference type="ARBA" id="ARBA00023136"/>
    </source>
</evidence>
<keyword evidence="3 6" id="KW-0812">Transmembrane</keyword>
<dbReference type="InterPro" id="IPR001123">
    <property type="entry name" value="LeuE-type"/>
</dbReference>
<organism evidence="7 8">
    <name type="scientific">Paraburkholderia kururiensis</name>
    <dbReference type="NCBI Taxonomy" id="984307"/>
    <lineage>
        <taxon>Bacteria</taxon>
        <taxon>Pseudomonadati</taxon>
        <taxon>Pseudomonadota</taxon>
        <taxon>Betaproteobacteria</taxon>
        <taxon>Burkholderiales</taxon>
        <taxon>Burkholderiaceae</taxon>
        <taxon>Paraburkholderia</taxon>
    </lineage>
</organism>
<evidence type="ECO:0000313" key="7">
    <source>
        <dbReference type="EMBL" id="WQD77381.1"/>
    </source>
</evidence>
<keyword evidence="5 6" id="KW-0472">Membrane</keyword>
<dbReference type="PANTHER" id="PTHR30086:SF20">
    <property type="entry name" value="ARGININE EXPORTER PROTEIN ARGO-RELATED"/>
    <property type="match status" value="1"/>
</dbReference>
<sequence>MNGSPPSLFLEGFLLGAALFSAPGPKDTLVIRQGVSGGAIWGIVIVCVVADALLIIVGAAGVGTLLDHHPRIVSFILFAGAAYLAWFGGQRFVACVENKSMPNMGNGAICAHRGVLRTAVALSFANPYAWLDTVILIGSTGAAKPEGQRVSFLIGTIAASSIWFTLLAASSRKLSGLFRYPVAWRWLDGIIALLMAYLTVGLLHDSARLF</sequence>
<dbReference type="RefSeq" id="WP_232833537.1">
    <property type="nucleotide sequence ID" value="NZ_CP139965.1"/>
</dbReference>
<evidence type="ECO:0000256" key="4">
    <source>
        <dbReference type="ARBA" id="ARBA00022989"/>
    </source>
</evidence>
<evidence type="ECO:0000256" key="2">
    <source>
        <dbReference type="ARBA" id="ARBA00022475"/>
    </source>
</evidence>
<comment type="subcellular location">
    <subcellularLocation>
        <location evidence="1">Cell membrane</location>
        <topology evidence="1">Multi-pass membrane protein</topology>
    </subcellularLocation>
</comment>
<evidence type="ECO:0000256" key="1">
    <source>
        <dbReference type="ARBA" id="ARBA00004651"/>
    </source>
</evidence>
<name>A0ABZ0WJ41_9BURK</name>
<feature type="transmembrane region" description="Helical" evidence="6">
    <location>
        <begin position="72"/>
        <end position="94"/>
    </location>
</feature>
<dbReference type="EMBL" id="CP139965">
    <property type="protein sequence ID" value="WQD77381.1"/>
    <property type="molecule type" value="Genomic_DNA"/>
</dbReference>
<keyword evidence="8" id="KW-1185">Reference proteome</keyword>
<proteinExistence type="predicted"/>
<evidence type="ECO:0000313" key="8">
    <source>
        <dbReference type="Proteomes" id="UP001325479"/>
    </source>
</evidence>
<feature type="transmembrane region" description="Helical" evidence="6">
    <location>
        <begin position="183"/>
        <end position="203"/>
    </location>
</feature>
<gene>
    <name evidence="7" type="ORF">U0042_25545</name>
</gene>
<feature type="transmembrane region" description="Helical" evidence="6">
    <location>
        <begin position="114"/>
        <end position="138"/>
    </location>
</feature>
<reference evidence="7 8" key="1">
    <citation type="submission" date="2023-12" db="EMBL/GenBank/DDBJ databases">
        <title>Genome sequencing and assembly of bacterial species from a model synthetic community.</title>
        <authorList>
            <person name="Hogle S.L."/>
        </authorList>
    </citation>
    <scope>NUCLEOTIDE SEQUENCE [LARGE SCALE GENOMIC DNA]</scope>
    <source>
        <strain evidence="7 8">HAMBI 2494</strain>
    </source>
</reference>
<evidence type="ECO:0000256" key="3">
    <source>
        <dbReference type="ARBA" id="ARBA00022692"/>
    </source>
</evidence>
<protein>
    <submittedName>
        <fullName evidence="7">LysE family transporter</fullName>
    </submittedName>
</protein>
<dbReference type="PANTHER" id="PTHR30086">
    <property type="entry name" value="ARGININE EXPORTER PROTEIN ARGO"/>
    <property type="match status" value="1"/>
</dbReference>